<evidence type="ECO:0000313" key="1">
    <source>
        <dbReference type="EMBL" id="KAJ9113516.1"/>
    </source>
</evidence>
<sequence>MANKAWLDTPQSSAHPPPISNGKASGSTNPSTAQTSGWGKQAFVNGNTTIRGRDDVVTTRSVRADVPAFTASSSSSARRELPPHLQNSATPAEKPATNGWSKLGASVPSTNGTAINGRVTGFKPIPTGPRQDADTPRKPSIDLVSRTRRVETNGTSTGTGTARDDVNGSSLVRGTDSGIHIPLGNGHAAPAPPVRSGMSVFDEFDARVINGSTRKKTNGVPAPPPFPPPPPQEEVLPPPPSPPPPAITPEQTARLLKSPEERSKIAFGLNVAHREEGGRRRPIKDDDGSSNVPPPSEPEHPSEPSANSADAYPWIPPSPNTIRSNPPDSTRHILDRGNFKTCDPALHHPANGKEEKMNTGCGRAYKHDKPITRYDGSWQGKEVDVLEVKDPREEMDPAMREKGMGSKKNAYKGLYQVEAYEWDEHSPFPKPPPAPEGICISNINPLISLGQIEAVVSAIGKTKNIDMKLDPRTGMQMGICHITFHPGEERRQVPDPKNSKKTVSKLVEIPAWQIAKNAKERLNGQSIGVNMGSQKKSIMRVVLDGNGDKAKKAVEMELEKRRRGSISKSTPVAATPVPPTQSPATWTANTPALSATPATIPTFATPMPPPSMIPSSRAPSRNPEPSPKALMQPLASLPSRPTSYDARNPPRHNELMNGAGFGYATPGQSNVNGRNYRDSLASSKSFEIGRLPPPSTSTYGAIRVTSSYAPSSNTLGSFSSVSSFVAAPFAKSRGREMRMPQARDGWRGSTAYNEPSKPIDRHQPPSALETYHRRSSRSRRSSSVSRTESDASDSEESSGGGRTPSPVRRRPRRASPDSPHRTHRSDDRAGDRHAKPNEAEQLVEKVREELRENGRAYIFIDHKSLPIPSKVSDRERVLGDLKDHLKAVKVDKVTYNLHGWYILFPDDTTAKKTQMVFDRKVMSGRPLALSVKEPLARPVDKTSANLLATSPAQSKRTLQSEPGSAKKLEAHATHGDVLEAKTDEEKMDEVEMDEVEPQAKPSSAKKSRTAARRPTSSKHKVSRVVSSDDEEVAQVDEKTISVVESINSADSAEKELDIAQEAVDEIIVNGKEDSVTVTSMDLIESNADIQPADVEQAVSSRKKKAPAKSKRKSDAVGKPAKQPAKKKQKKAAATVVVEDAETQLNIMEVDVPEPDQADVPAGPASPNLKPTMVVDLVSEIGLAEIIKSGIATDDEDLFYLRLAAEHSLNGTVPDLPVDVVEEAEEEANPPEIHPSGCARAHGYYKVPEVEKSAYLPQRNRAVAEVEAAATNAAAIATSRSTRVNSRRLVQGMELHKKGNANATDTDLFQFNQLRTRKKQLKFSKSPIHDWGLYAMEHITQGEMVIEYVGEVIRAQVADIREKWYEKTGIGSSYLFRVDDDAVVDATKKGNLGRLINHCCYPNCTAKIITINGEKKIVIYAKFNIEPGEEITYDYHFPIEQEKIPCLCGSDKCRGYLN</sequence>
<gene>
    <name evidence="1" type="ORF">QFC20_001867</name>
</gene>
<evidence type="ECO:0000313" key="2">
    <source>
        <dbReference type="Proteomes" id="UP001230649"/>
    </source>
</evidence>
<accession>A0ACC2WRS5</accession>
<name>A0ACC2WRS5_9TREE</name>
<comment type="caution">
    <text evidence="1">The sequence shown here is derived from an EMBL/GenBank/DDBJ whole genome shotgun (WGS) entry which is preliminary data.</text>
</comment>
<dbReference type="Proteomes" id="UP001230649">
    <property type="component" value="Unassembled WGS sequence"/>
</dbReference>
<keyword evidence="2" id="KW-1185">Reference proteome</keyword>
<proteinExistence type="predicted"/>
<protein>
    <submittedName>
        <fullName evidence="1">Uncharacterized protein</fullName>
    </submittedName>
</protein>
<reference evidence="1" key="1">
    <citation type="submission" date="2023-04" db="EMBL/GenBank/DDBJ databases">
        <title>Draft Genome sequencing of Naganishia species isolated from polar environments using Oxford Nanopore Technology.</title>
        <authorList>
            <person name="Leo P."/>
            <person name="Venkateswaran K."/>
        </authorList>
    </citation>
    <scope>NUCLEOTIDE SEQUENCE</scope>
    <source>
        <strain evidence="1">MNA-CCFEE 5262</strain>
    </source>
</reference>
<dbReference type="EMBL" id="JASBWS010000012">
    <property type="protein sequence ID" value="KAJ9113516.1"/>
    <property type="molecule type" value="Genomic_DNA"/>
</dbReference>
<organism evidence="1 2">
    <name type="scientific">Naganishia adeliensis</name>
    <dbReference type="NCBI Taxonomy" id="92952"/>
    <lineage>
        <taxon>Eukaryota</taxon>
        <taxon>Fungi</taxon>
        <taxon>Dikarya</taxon>
        <taxon>Basidiomycota</taxon>
        <taxon>Agaricomycotina</taxon>
        <taxon>Tremellomycetes</taxon>
        <taxon>Filobasidiales</taxon>
        <taxon>Filobasidiaceae</taxon>
        <taxon>Naganishia</taxon>
    </lineage>
</organism>